<evidence type="ECO:0000259" key="9">
    <source>
        <dbReference type="Pfam" id="PF00361"/>
    </source>
</evidence>
<feature type="transmembrane region" description="Helical" evidence="8">
    <location>
        <begin position="232"/>
        <end position="252"/>
    </location>
</feature>
<organism evidence="10 11">
    <name type="scientific">Eiseniibacteriota bacterium</name>
    <dbReference type="NCBI Taxonomy" id="2212470"/>
    <lineage>
        <taxon>Bacteria</taxon>
        <taxon>Candidatus Eiseniibacteriota</taxon>
    </lineage>
</organism>
<gene>
    <name evidence="10" type="ORF">E6K81_06085</name>
</gene>
<dbReference type="PANTHER" id="PTHR42682:SF5">
    <property type="entry name" value="HYDROGENASE-4 COMPONENT F"/>
    <property type="match status" value="1"/>
</dbReference>
<evidence type="ECO:0000256" key="8">
    <source>
        <dbReference type="SAM" id="Phobius"/>
    </source>
</evidence>
<dbReference type="AlphaFoldDB" id="A0A538UAM9"/>
<feature type="transmembrane region" description="Helical" evidence="8">
    <location>
        <begin position="264"/>
        <end position="286"/>
    </location>
</feature>
<keyword evidence="4 8" id="KW-1133">Transmembrane helix</keyword>
<dbReference type="InterPro" id="IPR003918">
    <property type="entry name" value="NADH_UbQ_OxRdtase"/>
</dbReference>
<name>A0A538UAM9_UNCEI</name>
<feature type="transmembrane region" description="Helical" evidence="8">
    <location>
        <begin position="192"/>
        <end position="211"/>
    </location>
</feature>
<evidence type="ECO:0000256" key="5">
    <source>
        <dbReference type="ARBA" id="ARBA00023002"/>
    </source>
</evidence>
<dbReference type="GO" id="GO:0005886">
    <property type="term" value="C:plasma membrane"/>
    <property type="evidence" value="ECO:0007669"/>
    <property type="project" value="UniProtKB-SubCell"/>
</dbReference>
<feature type="transmembrane region" description="Helical" evidence="8">
    <location>
        <begin position="358"/>
        <end position="379"/>
    </location>
</feature>
<dbReference type="GO" id="GO:0008137">
    <property type="term" value="F:NADH dehydrogenase (ubiquinone) activity"/>
    <property type="evidence" value="ECO:0007669"/>
    <property type="project" value="InterPro"/>
</dbReference>
<comment type="caution">
    <text evidence="10">The sequence shown here is derived from an EMBL/GenBank/DDBJ whole genome shotgun (WGS) entry which is preliminary data.</text>
</comment>
<feature type="transmembrane region" description="Helical" evidence="8">
    <location>
        <begin position="56"/>
        <end position="82"/>
    </location>
</feature>
<feature type="transmembrane region" description="Helical" evidence="8">
    <location>
        <begin position="148"/>
        <end position="172"/>
    </location>
</feature>
<evidence type="ECO:0000256" key="4">
    <source>
        <dbReference type="ARBA" id="ARBA00022989"/>
    </source>
</evidence>
<feature type="transmembrane region" description="Helical" evidence="8">
    <location>
        <begin position="399"/>
        <end position="420"/>
    </location>
</feature>
<feature type="domain" description="NADH:quinone oxidoreductase/Mrp antiporter transmembrane" evidence="9">
    <location>
        <begin position="117"/>
        <end position="404"/>
    </location>
</feature>
<keyword evidence="2" id="KW-1003">Cell membrane</keyword>
<dbReference type="InterPro" id="IPR052175">
    <property type="entry name" value="ComplexI-like_HydComp"/>
</dbReference>
<reference evidence="10 11" key="1">
    <citation type="journal article" date="2019" name="Nat. Microbiol.">
        <title>Mediterranean grassland soil C-N compound turnover is dependent on rainfall and depth, and is mediated by genomically divergent microorganisms.</title>
        <authorList>
            <person name="Diamond S."/>
            <person name="Andeer P.F."/>
            <person name="Li Z."/>
            <person name="Crits-Christoph A."/>
            <person name="Burstein D."/>
            <person name="Anantharaman K."/>
            <person name="Lane K.R."/>
            <person name="Thomas B.C."/>
            <person name="Pan C."/>
            <person name="Northen T.R."/>
            <person name="Banfield J.F."/>
        </authorList>
    </citation>
    <scope>NUCLEOTIDE SEQUENCE [LARGE SCALE GENOMIC DNA]</scope>
    <source>
        <strain evidence="10">WS_11</strain>
    </source>
</reference>
<dbReference type="EMBL" id="VBPB01000088">
    <property type="protein sequence ID" value="TMQ72934.1"/>
    <property type="molecule type" value="Genomic_DNA"/>
</dbReference>
<evidence type="ECO:0000256" key="3">
    <source>
        <dbReference type="ARBA" id="ARBA00022692"/>
    </source>
</evidence>
<dbReference type="Pfam" id="PF00361">
    <property type="entry name" value="Proton_antipo_M"/>
    <property type="match status" value="1"/>
</dbReference>
<dbReference type="GO" id="GO:0016491">
    <property type="term" value="F:oxidoreductase activity"/>
    <property type="evidence" value="ECO:0007669"/>
    <property type="project" value="UniProtKB-KW"/>
</dbReference>
<evidence type="ECO:0000256" key="1">
    <source>
        <dbReference type="ARBA" id="ARBA00004651"/>
    </source>
</evidence>
<proteinExistence type="predicted"/>
<keyword evidence="5" id="KW-0560">Oxidoreductase</keyword>
<accession>A0A538UAM9</accession>
<feature type="transmembrane region" description="Helical" evidence="8">
    <location>
        <begin position="441"/>
        <end position="460"/>
    </location>
</feature>
<feature type="transmembrane region" description="Helical" evidence="8">
    <location>
        <begin position="327"/>
        <end position="346"/>
    </location>
</feature>
<evidence type="ECO:0000256" key="7">
    <source>
        <dbReference type="RuleBase" id="RU000320"/>
    </source>
</evidence>
<dbReference type="PRINTS" id="PR01437">
    <property type="entry name" value="NUOXDRDTASE4"/>
</dbReference>
<dbReference type="Proteomes" id="UP000319771">
    <property type="component" value="Unassembled WGS sequence"/>
</dbReference>
<comment type="subcellular location">
    <subcellularLocation>
        <location evidence="1">Cell membrane</location>
        <topology evidence="1">Multi-pass membrane protein</topology>
    </subcellularLocation>
    <subcellularLocation>
        <location evidence="7">Membrane</location>
        <topology evidence="7">Multi-pass membrane protein</topology>
    </subcellularLocation>
</comment>
<dbReference type="GO" id="GO:0042773">
    <property type="term" value="P:ATP synthesis coupled electron transport"/>
    <property type="evidence" value="ECO:0007669"/>
    <property type="project" value="InterPro"/>
</dbReference>
<protein>
    <submittedName>
        <fullName evidence="10">Hydrogenase</fullName>
    </submittedName>
</protein>
<evidence type="ECO:0000313" key="11">
    <source>
        <dbReference type="Proteomes" id="UP000319771"/>
    </source>
</evidence>
<sequence>MLLAIVLVPALGAVAAYLDQAPARRAAWLVGCAALHLALTAVAWRLAPAAGAMGWLAFDPLGGLVLGAVSIVFVAVACYAVGYLRREDPRGGRAFVSCLLAFLASASLVALTRHFGLLWVGMEATTLATAPLIYDPSDRHSLEAVWKYLMICSVGIALALLGTFFLATAHLTAVGPHGAPLMLPDLLARADALHPAWLRAAFVFLLIGFGTKMGLAPMHTWLPDAHGEAPSPISALLSGALLNVAFLAVLRGCQVVHAAGQDGFARPLLIGFGLLSMLVAAAFLLGQENYKRMLAYSSIEQMGILAVGVGLSGVATFGALLQMVGASLTKASLFLVAGNVLIVYGTKRTREVSGLLRAMPVSGALLVTGLFAISAAPPFALFPGELALLAGAVRGGRTWIAVVMILLQATVFMAMGAAVLGMALGPAPAGPRPAPIREDRWLVLPPLGLLLLVLLLGLGLPPALRGALAAAAATVGGGAP</sequence>
<keyword evidence="3 7" id="KW-0812">Transmembrane</keyword>
<evidence type="ECO:0000256" key="2">
    <source>
        <dbReference type="ARBA" id="ARBA00022475"/>
    </source>
</evidence>
<dbReference type="InterPro" id="IPR001750">
    <property type="entry name" value="ND/Mrp_TM"/>
</dbReference>
<keyword evidence="6 8" id="KW-0472">Membrane</keyword>
<evidence type="ECO:0000256" key="6">
    <source>
        <dbReference type="ARBA" id="ARBA00023136"/>
    </source>
</evidence>
<evidence type="ECO:0000313" key="10">
    <source>
        <dbReference type="EMBL" id="TMQ72934.1"/>
    </source>
</evidence>
<feature type="transmembrane region" description="Helical" evidence="8">
    <location>
        <begin position="94"/>
        <end position="112"/>
    </location>
</feature>
<feature type="transmembrane region" description="Helical" evidence="8">
    <location>
        <begin position="26"/>
        <end position="44"/>
    </location>
</feature>
<dbReference type="PANTHER" id="PTHR42682">
    <property type="entry name" value="HYDROGENASE-4 COMPONENT F"/>
    <property type="match status" value="1"/>
</dbReference>